<dbReference type="Pfam" id="PF21896">
    <property type="entry name" value="Talin_IBS2B"/>
    <property type="match status" value="1"/>
</dbReference>
<evidence type="ECO:0000256" key="2">
    <source>
        <dbReference type="ARBA" id="ARBA00022490"/>
    </source>
</evidence>
<name>A0A922M9J5_SPOEX</name>
<feature type="domain" description="Talin 1-like rod-segment" evidence="5">
    <location>
        <begin position="241"/>
        <end position="377"/>
    </location>
</feature>
<proteinExistence type="predicted"/>
<dbReference type="InterPro" id="IPR054060">
    <property type="entry name" value="TLN1-like_RS"/>
</dbReference>
<feature type="coiled-coil region" evidence="3">
    <location>
        <begin position="242"/>
        <end position="269"/>
    </location>
</feature>
<dbReference type="GO" id="GO:0005925">
    <property type="term" value="C:focal adhesion"/>
    <property type="evidence" value="ECO:0007669"/>
    <property type="project" value="TreeGrafter"/>
</dbReference>
<feature type="compositionally biased region" description="Low complexity" evidence="4">
    <location>
        <begin position="468"/>
        <end position="478"/>
    </location>
</feature>
<dbReference type="PANTHER" id="PTHR19981">
    <property type="entry name" value="TALIN"/>
    <property type="match status" value="1"/>
</dbReference>
<dbReference type="EMBL" id="JACEFF010000681">
    <property type="protein sequence ID" value="KAH9632860.1"/>
    <property type="molecule type" value="Genomic_DNA"/>
</dbReference>
<feature type="compositionally biased region" description="Basic residues" evidence="4">
    <location>
        <begin position="427"/>
        <end position="440"/>
    </location>
</feature>
<gene>
    <name evidence="7" type="ORF">HF086_013647</name>
</gene>
<dbReference type="AlphaFoldDB" id="A0A922M9J5"/>
<protein>
    <submittedName>
        <fullName evidence="7">Uncharacterized protein</fullName>
    </submittedName>
</protein>
<keyword evidence="3" id="KW-0175">Coiled coil</keyword>
<dbReference type="GO" id="GO:0051015">
    <property type="term" value="F:actin filament binding"/>
    <property type="evidence" value="ECO:0007669"/>
    <property type="project" value="InterPro"/>
</dbReference>
<feature type="region of interest" description="Disordered" evidence="4">
    <location>
        <begin position="427"/>
        <end position="478"/>
    </location>
</feature>
<evidence type="ECO:0000256" key="4">
    <source>
        <dbReference type="SAM" id="MobiDB-lite"/>
    </source>
</evidence>
<dbReference type="GO" id="GO:0005886">
    <property type="term" value="C:plasma membrane"/>
    <property type="evidence" value="ECO:0007669"/>
    <property type="project" value="TreeGrafter"/>
</dbReference>
<feature type="domain" description="Talin IBS2B" evidence="6">
    <location>
        <begin position="53"/>
        <end position="163"/>
    </location>
</feature>
<dbReference type="InterPro" id="IPR054082">
    <property type="entry name" value="Talin_IBS2B"/>
</dbReference>
<evidence type="ECO:0000313" key="7">
    <source>
        <dbReference type="EMBL" id="KAH9632860.1"/>
    </source>
</evidence>
<dbReference type="GO" id="GO:0005737">
    <property type="term" value="C:cytoplasm"/>
    <property type="evidence" value="ECO:0007669"/>
    <property type="project" value="UniProtKB-SubCell"/>
</dbReference>
<dbReference type="GO" id="GO:0005178">
    <property type="term" value="F:integrin binding"/>
    <property type="evidence" value="ECO:0007669"/>
    <property type="project" value="TreeGrafter"/>
</dbReference>
<dbReference type="GO" id="GO:0098609">
    <property type="term" value="P:cell-cell adhesion"/>
    <property type="evidence" value="ECO:0007669"/>
    <property type="project" value="TreeGrafter"/>
</dbReference>
<dbReference type="GO" id="GO:0030036">
    <property type="term" value="P:actin cytoskeleton organization"/>
    <property type="evidence" value="ECO:0007669"/>
    <property type="project" value="TreeGrafter"/>
</dbReference>
<sequence length="552" mass="59706">MPFAWQLGLEATLEAVPSHTELDVAMENINETLNILNMGEFPPSDKSYGELQSELNAAAVGLSSAASDVAQSVDSPPALAASGAAFGGAFNRLLGVSMEMAGHTEDRDTQTLMVSSMKSVTVNSSKLLGTAKSVSQENRARCAASTGPLQDAVRSLCQFADSPEFASIPAKISPQARNNQEAILECGRNIISGSCSMLESARLLGVSPGERSHWQQLAQHSKTVSDSIKGLVANIKEKAPGQRECLAALETLNRQLRELDQAAMQAVGQELLPRKNNTLQGYTEQMENSATEMLERLEPLRVAANGEAENLGHAVVQLVSYAEPLVTGAVGASSNLSQSETQAALLEHARTVLETLALLMHDARAAAGNPRVLPHHHVPHHQPIAYRSETQAALLEHARTVLETLALLMHDARAAAGNPRVLPHHHVAHHQPIGRRRRPRCWSTRDRARDARAAHARRARRRGEPTGTASSSCTSSSAYRSETQAALLEHARTVLETLALLMHDARAAAGNPRVLPHHHVAHHQPIDSYQSRLPKQIEHARAHLVYYNAQLT</sequence>
<dbReference type="SUPFAM" id="SSF47220">
    <property type="entry name" value="alpha-catenin/vinculin-like"/>
    <property type="match status" value="3"/>
</dbReference>
<keyword evidence="2" id="KW-0963">Cytoplasm</keyword>
<evidence type="ECO:0000256" key="1">
    <source>
        <dbReference type="ARBA" id="ARBA00004496"/>
    </source>
</evidence>
<dbReference type="Proteomes" id="UP000814243">
    <property type="component" value="Unassembled WGS sequence"/>
</dbReference>
<feature type="compositionally biased region" description="Basic and acidic residues" evidence="4">
    <location>
        <begin position="443"/>
        <end position="453"/>
    </location>
</feature>
<comment type="subcellular location">
    <subcellularLocation>
        <location evidence="1">Cytoplasm</location>
    </subcellularLocation>
</comment>
<dbReference type="InterPro" id="IPR036723">
    <property type="entry name" value="Alpha-catenin/vinculin-like_sf"/>
</dbReference>
<dbReference type="PANTHER" id="PTHR19981:SF1">
    <property type="entry name" value="RHEA, ISOFORM B"/>
    <property type="match status" value="1"/>
</dbReference>
<dbReference type="Gene3D" id="1.20.1420.10">
    <property type="entry name" value="Talin, central domain"/>
    <property type="match status" value="5"/>
</dbReference>
<evidence type="ECO:0000256" key="3">
    <source>
        <dbReference type="SAM" id="Coils"/>
    </source>
</evidence>
<accession>A0A922M9J5</accession>
<evidence type="ECO:0000259" key="5">
    <source>
        <dbReference type="Pfam" id="PF21865"/>
    </source>
</evidence>
<evidence type="ECO:0000313" key="8">
    <source>
        <dbReference type="Proteomes" id="UP000814243"/>
    </source>
</evidence>
<feature type="domain" description="Talin 1-like rod-segment" evidence="5">
    <location>
        <begin position="474"/>
        <end position="521"/>
    </location>
</feature>
<comment type="caution">
    <text evidence="7">The sequence shown here is derived from an EMBL/GenBank/DDBJ whole genome shotgun (WGS) entry which is preliminary data.</text>
</comment>
<organism evidence="7 8">
    <name type="scientific">Spodoptera exigua</name>
    <name type="common">Beet armyworm</name>
    <name type="synonym">Noctua fulgens</name>
    <dbReference type="NCBI Taxonomy" id="7107"/>
    <lineage>
        <taxon>Eukaryota</taxon>
        <taxon>Metazoa</taxon>
        <taxon>Ecdysozoa</taxon>
        <taxon>Arthropoda</taxon>
        <taxon>Hexapoda</taxon>
        <taxon>Insecta</taxon>
        <taxon>Pterygota</taxon>
        <taxon>Neoptera</taxon>
        <taxon>Endopterygota</taxon>
        <taxon>Lepidoptera</taxon>
        <taxon>Glossata</taxon>
        <taxon>Ditrysia</taxon>
        <taxon>Noctuoidea</taxon>
        <taxon>Noctuidae</taxon>
        <taxon>Amphipyrinae</taxon>
        <taxon>Spodoptera</taxon>
    </lineage>
</organism>
<reference evidence="7" key="1">
    <citation type="journal article" date="2021" name="G3 (Bethesda)">
        <title>Genome and transcriptome analysis of the beet armyworm Spodoptera exigua reveals targets for pest control. .</title>
        <authorList>
            <person name="Simon S."/>
            <person name="Breeschoten T."/>
            <person name="Jansen H.J."/>
            <person name="Dirks R.P."/>
            <person name="Schranz M.E."/>
            <person name="Ros V.I.D."/>
        </authorList>
    </citation>
    <scope>NUCLEOTIDE SEQUENCE</scope>
    <source>
        <strain evidence="7">TB_SE_WUR_2020</strain>
    </source>
</reference>
<dbReference type="Pfam" id="PF21865">
    <property type="entry name" value="TLN1-like_RS"/>
    <property type="match status" value="2"/>
</dbReference>
<evidence type="ECO:0000259" key="6">
    <source>
        <dbReference type="Pfam" id="PF21896"/>
    </source>
</evidence>